<dbReference type="eggNOG" id="COG0658">
    <property type="taxonomic scope" value="Bacteria"/>
</dbReference>
<name>F4LM46_TREBD</name>
<feature type="transmembrane region" description="Helical" evidence="6">
    <location>
        <begin position="189"/>
        <end position="210"/>
    </location>
</feature>
<sequence>MVNSVKNVFSKYAFCAAAGVYAALFCCGVITVSVPRTLRSLIPREAVTELRARIASDPVKTADGRSYRCIVDVSETGGAVKGCRNAVFSSANGRALVYIPTAVIEAQYPGKLYSQLHALRGTDSLPNRTMGLAESGAEFLFSVTPANGRRSDGLPAYTVHQARYIGFETSLRGKIRKLRAVLRLSLKRLLYGWGDAGGLLLALLTGSAEYTGEGVRASFQKAGAAHILALSGMHLSLFSGMADTVIRLIGGKKAASYGAYAAAVLFVWFAGASPSLLRALISATLCAVCRSCGLKPRLPDVLAASFFIQLCAAPESIYNVSFALSYAALAGMATIGRLVQPLVCRCPFIPKKTAVNLSTSFGAQLGAAPVTVVVFKCFAPGGGVASMLVTPLVSVFLTVGLAAAAVSFVCPQLRAPLGGIINLLYTCIIRAVCLCAKIPPLEF</sequence>
<evidence type="ECO:0000256" key="6">
    <source>
        <dbReference type="SAM" id="Phobius"/>
    </source>
</evidence>
<keyword evidence="4 6" id="KW-1133">Transmembrane helix</keyword>
<dbReference type="RefSeq" id="WP_013758432.1">
    <property type="nucleotide sequence ID" value="NC_015500.1"/>
</dbReference>
<keyword evidence="5 6" id="KW-0472">Membrane</keyword>
<proteinExistence type="predicted"/>
<evidence type="ECO:0000256" key="5">
    <source>
        <dbReference type="ARBA" id="ARBA00023136"/>
    </source>
</evidence>
<dbReference type="GO" id="GO:0005886">
    <property type="term" value="C:plasma membrane"/>
    <property type="evidence" value="ECO:0007669"/>
    <property type="project" value="UniProtKB-SubCell"/>
</dbReference>
<feature type="transmembrane region" description="Helical" evidence="6">
    <location>
        <begin position="355"/>
        <end position="375"/>
    </location>
</feature>
<keyword evidence="2" id="KW-1003">Cell membrane</keyword>
<evidence type="ECO:0000256" key="3">
    <source>
        <dbReference type="ARBA" id="ARBA00022692"/>
    </source>
</evidence>
<feature type="transmembrane region" description="Helical" evidence="6">
    <location>
        <begin position="324"/>
        <end position="343"/>
    </location>
</feature>
<dbReference type="InterPro" id="IPR004477">
    <property type="entry name" value="ComEC_N"/>
</dbReference>
<dbReference type="OrthoDB" id="9761531at2"/>
<protein>
    <submittedName>
        <fullName evidence="8">ComEC/Rec2-related protein</fullName>
    </submittedName>
</protein>
<feature type="transmembrane region" description="Helical" evidence="6">
    <location>
        <begin position="222"/>
        <end position="242"/>
    </location>
</feature>
<dbReference type="NCBIfam" id="TIGR00360">
    <property type="entry name" value="ComEC_N-term"/>
    <property type="match status" value="1"/>
</dbReference>
<evidence type="ECO:0000256" key="4">
    <source>
        <dbReference type="ARBA" id="ARBA00022989"/>
    </source>
</evidence>
<feature type="domain" description="ComEC/Rec2-related protein" evidence="7">
    <location>
        <begin position="203"/>
        <end position="439"/>
    </location>
</feature>
<evidence type="ECO:0000313" key="8">
    <source>
        <dbReference type="EMBL" id="AEE16725.1"/>
    </source>
</evidence>
<comment type="subcellular location">
    <subcellularLocation>
        <location evidence="1">Cell membrane</location>
        <topology evidence="1">Multi-pass membrane protein</topology>
    </subcellularLocation>
</comment>
<dbReference type="AlphaFoldDB" id="F4LM46"/>
<evidence type="ECO:0000256" key="1">
    <source>
        <dbReference type="ARBA" id="ARBA00004651"/>
    </source>
</evidence>
<reference evidence="9" key="1">
    <citation type="submission" date="2011-04" db="EMBL/GenBank/DDBJ databases">
        <title>The complete genome of Treponema brennaborense DSM 12168.</title>
        <authorList>
            <person name="Lucas S."/>
            <person name="Han J."/>
            <person name="Lapidus A."/>
            <person name="Bruce D."/>
            <person name="Goodwin L."/>
            <person name="Pitluck S."/>
            <person name="Peters L."/>
            <person name="Kyrpides N."/>
            <person name="Mavromatis K."/>
            <person name="Ivanova N."/>
            <person name="Mikhailova N."/>
            <person name="Pagani I."/>
            <person name="Teshima H."/>
            <person name="Detter J.C."/>
            <person name="Tapia R."/>
            <person name="Han C."/>
            <person name="Land M."/>
            <person name="Hauser L."/>
            <person name="Markowitz V."/>
            <person name="Cheng J.-F."/>
            <person name="Hugenholtz P."/>
            <person name="Woyke T."/>
            <person name="Wu D."/>
            <person name="Gronow S."/>
            <person name="Wellnitz S."/>
            <person name="Brambilla E."/>
            <person name="Klenk H.-P."/>
            <person name="Eisen J.A."/>
        </authorList>
    </citation>
    <scope>NUCLEOTIDE SEQUENCE [LARGE SCALE GENOMIC DNA]</scope>
    <source>
        <strain evidence="9">DSM 12168 / CIP 105900 / DD5/3</strain>
    </source>
</reference>
<dbReference type="Proteomes" id="UP000006546">
    <property type="component" value="Chromosome"/>
</dbReference>
<organism evidence="8 9">
    <name type="scientific">Treponema brennaborense (strain DSM 12168 / CIP 105900 / DD5/3)</name>
    <dbReference type="NCBI Taxonomy" id="906968"/>
    <lineage>
        <taxon>Bacteria</taxon>
        <taxon>Pseudomonadati</taxon>
        <taxon>Spirochaetota</taxon>
        <taxon>Spirochaetia</taxon>
        <taxon>Spirochaetales</taxon>
        <taxon>Treponemataceae</taxon>
        <taxon>Treponema</taxon>
    </lineage>
</organism>
<dbReference type="InterPro" id="IPR052159">
    <property type="entry name" value="Competence_DNA_uptake"/>
</dbReference>
<dbReference type="Pfam" id="PF03772">
    <property type="entry name" value="Competence"/>
    <property type="match status" value="1"/>
</dbReference>
<gene>
    <name evidence="8" type="ordered locus">Trebr_1298</name>
</gene>
<keyword evidence="3 6" id="KW-0812">Transmembrane</keyword>
<dbReference type="PANTHER" id="PTHR30619:SF1">
    <property type="entry name" value="RECOMBINATION PROTEIN 2"/>
    <property type="match status" value="1"/>
</dbReference>
<accession>F4LM46</accession>
<feature type="transmembrane region" description="Helical" evidence="6">
    <location>
        <begin position="417"/>
        <end position="439"/>
    </location>
</feature>
<feature type="transmembrane region" description="Helical" evidence="6">
    <location>
        <begin position="387"/>
        <end position="410"/>
    </location>
</feature>
<dbReference type="HOGENOM" id="CLU_036608_0_0_12"/>
<keyword evidence="9" id="KW-1185">Reference proteome</keyword>
<feature type="transmembrane region" description="Helical" evidence="6">
    <location>
        <begin position="254"/>
        <end position="270"/>
    </location>
</feature>
<evidence type="ECO:0000256" key="2">
    <source>
        <dbReference type="ARBA" id="ARBA00022475"/>
    </source>
</evidence>
<evidence type="ECO:0000259" key="7">
    <source>
        <dbReference type="Pfam" id="PF03772"/>
    </source>
</evidence>
<feature type="transmembrane region" description="Helical" evidence="6">
    <location>
        <begin position="12"/>
        <end position="34"/>
    </location>
</feature>
<evidence type="ECO:0000313" key="9">
    <source>
        <dbReference type="Proteomes" id="UP000006546"/>
    </source>
</evidence>
<dbReference type="STRING" id="906968.Trebr_1298"/>
<dbReference type="EMBL" id="CP002696">
    <property type="protein sequence ID" value="AEE16725.1"/>
    <property type="molecule type" value="Genomic_DNA"/>
</dbReference>
<dbReference type="KEGG" id="tbe:Trebr_1298"/>
<dbReference type="PANTHER" id="PTHR30619">
    <property type="entry name" value="DNA INTERNALIZATION/COMPETENCE PROTEIN COMEC/REC2"/>
    <property type="match status" value="1"/>
</dbReference>